<reference evidence="1" key="1">
    <citation type="submission" date="2022-10" db="EMBL/GenBank/DDBJ databases">
        <title>Complete genome sequence of Agrobacterium salinitolerans CFBP5507.</title>
        <authorList>
            <person name="Tchabashvili S."/>
            <person name="Yen H.-C."/>
            <person name="Haryono M."/>
            <person name="Lin Y.-C."/>
            <person name="Lai E.-M."/>
            <person name="Kuo C.-H."/>
        </authorList>
    </citation>
    <scope>NUCLEOTIDE SEQUENCE</scope>
    <source>
        <strain evidence="1">CFBP5507</strain>
    </source>
</reference>
<evidence type="ECO:0000313" key="2">
    <source>
        <dbReference type="Proteomes" id="UP000298735"/>
    </source>
</evidence>
<accession>A0A4Z1QV41</accession>
<gene>
    <name evidence="1" type="ORF">CFBP5507_04235</name>
</gene>
<dbReference type="KEGG" id="asal:CFBP5507_04235"/>
<proteinExistence type="predicted"/>
<sequence>MTEPLSRDLIMQSFTQVDRDLVNLTTSRVGAAVSSVMQLVDTPEKAHQIGLAALTAALGVMAGTHAAYHGENSDFDDIAYARKCLDMMEIVRKAKDGADIEKALKATPHAEKITRSTEAIGYLLNRSRRDDALYYQIGFGTESFRLLTVAYAALTNDDAASIEKRYAR</sequence>
<name>A0A4Z1QV41_9HYPH</name>
<evidence type="ECO:0000313" key="1">
    <source>
        <dbReference type="EMBL" id="UYZ08222.1"/>
    </source>
</evidence>
<dbReference type="AlphaFoldDB" id="A0A4Z1QV41"/>
<dbReference type="OrthoDB" id="8410784at2"/>
<dbReference type="Proteomes" id="UP000298735">
    <property type="component" value="Chromosome Circular"/>
</dbReference>
<organism evidence="1 2">
    <name type="scientific">Agrobacterium salinitolerans</name>
    <dbReference type="NCBI Taxonomy" id="1183413"/>
    <lineage>
        <taxon>Bacteria</taxon>
        <taxon>Pseudomonadati</taxon>
        <taxon>Pseudomonadota</taxon>
        <taxon>Alphaproteobacteria</taxon>
        <taxon>Hyphomicrobiales</taxon>
        <taxon>Rhizobiaceae</taxon>
        <taxon>Rhizobium/Agrobacterium group</taxon>
        <taxon>Agrobacterium</taxon>
    </lineage>
</organism>
<dbReference type="EMBL" id="CP109968">
    <property type="protein sequence ID" value="UYZ08222.1"/>
    <property type="molecule type" value="Genomic_DNA"/>
</dbReference>
<protein>
    <submittedName>
        <fullName evidence="1">Uncharacterized protein</fullName>
    </submittedName>
</protein>
<dbReference type="RefSeq" id="WP_137410119.1">
    <property type="nucleotide sequence ID" value="NZ_CP109968.1"/>
</dbReference>